<keyword evidence="1" id="KW-0472">Membrane</keyword>
<sequence length="313" mass="35728">MKVNVTLSQMLQYPDQKCHLANVIKRSLVSVAIQNLKPIDMKVMTIQAITITKTTAAYCYIRIKENLIVAVLNSSTTISIILNKITKKLQLKINEPFTTMVIIVNGARVKALKKIINLKLVMSSVVVLIMFQIIELTEQILLLGIDWFCQTGTHLHADKKKLYVQCQGKFIEILKFYKRKILLALLVIKKKSEKLKKPDNEDLFDNFKFDNEDLNEVESSAVYLSGVESVSVKKTKEEEESIIKKLKKNLNNEALTNNQKNYVSNMLCKEVNVFTEIIDDLEQTLAYINEINTKSALLIKQVLYYAASRYAAS</sequence>
<gene>
    <name evidence="2" type="ORF">CPELLU_LOCUS8627</name>
</gene>
<proteinExistence type="predicted"/>
<dbReference type="OrthoDB" id="2430197at2759"/>
<keyword evidence="1" id="KW-0812">Transmembrane</keyword>
<organism evidence="2 3">
    <name type="scientific">Cetraspora pellucida</name>
    <dbReference type="NCBI Taxonomy" id="1433469"/>
    <lineage>
        <taxon>Eukaryota</taxon>
        <taxon>Fungi</taxon>
        <taxon>Fungi incertae sedis</taxon>
        <taxon>Mucoromycota</taxon>
        <taxon>Glomeromycotina</taxon>
        <taxon>Glomeromycetes</taxon>
        <taxon>Diversisporales</taxon>
        <taxon>Gigasporaceae</taxon>
        <taxon>Cetraspora</taxon>
    </lineage>
</organism>
<dbReference type="EMBL" id="CAJVQA010006200">
    <property type="protein sequence ID" value="CAG8636078.1"/>
    <property type="molecule type" value="Genomic_DNA"/>
</dbReference>
<dbReference type="AlphaFoldDB" id="A0A9N9DEK2"/>
<dbReference type="Proteomes" id="UP000789759">
    <property type="component" value="Unassembled WGS sequence"/>
</dbReference>
<name>A0A9N9DEK2_9GLOM</name>
<keyword evidence="1" id="KW-1133">Transmembrane helix</keyword>
<comment type="caution">
    <text evidence="2">The sequence shown here is derived from an EMBL/GenBank/DDBJ whole genome shotgun (WGS) entry which is preliminary data.</text>
</comment>
<dbReference type="Gene3D" id="2.40.70.10">
    <property type="entry name" value="Acid Proteases"/>
    <property type="match status" value="1"/>
</dbReference>
<feature type="transmembrane region" description="Helical" evidence="1">
    <location>
        <begin position="116"/>
        <end position="134"/>
    </location>
</feature>
<dbReference type="InterPro" id="IPR021109">
    <property type="entry name" value="Peptidase_aspartic_dom_sf"/>
</dbReference>
<evidence type="ECO:0000313" key="2">
    <source>
        <dbReference type="EMBL" id="CAG8636078.1"/>
    </source>
</evidence>
<reference evidence="2" key="1">
    <citation type="submission" date="2021-06" db="EMBL/GenBank/DDBJ databases">
        <authorList>
            <person name="Kallberg Y."/>
            <person name="Tangrot J."/>
            <person name="Rosling A."/>
        </authorList>
    </citation>
    <scope>NUCLEOTIDE SEQUENCE</scope>
    <source>
        <strain evidence="2">FL966</strain>
    </source>
</reference>
<accession>A0A9N9DEK2</accession>
<keyword evidence="3" id="KW-1185">Reference proteome</keyword>
<evidence type="ECO:0000256" key="1">
    <source>
        <dbReference type="SAM" id="Phobius"/>
    </source>
</evidence>
<evidence type="ECO:0000313" key="3">
    <source>
        <dbReference type="Proteomes" id="UP000789759"/>
    </source>
</evidence>
<protein>
    <submittedName>
        <fullName evidence="2">1395_t:CDS:1</fullName>
    </submittedName>
</protein>